<reference evidence="2" key="1">
    <citation type="submission" date="2022-12" db="EMBL/GenBank/DDBJ databases">
        <title>B. miyamotoi WGS.</title>
        <authorList>
            <person name="Kuleshov K.V."/>
            <person name="Hoornstra D."/>
            <person name="Hovius J.W."/>
            <person name="Platonov A.E."/>
            <person name="Telford S.R. III."/>
        </authorList>
    </citation>
    <scope>NUCLEOTIDE SEQUENCE</scope>
    <source>
        <strain evidence="2">410</strain>
        <plasmid evidence="2">p410-lp23</plasmid>
    </source>
</reference>
<keyword evidence="1" id="KW-0175">Coiled coil</keyword>
<dbReference type="RefSeq" id="WP_070401526.1">
    <property type="nucleotide sequence ID" value="NZ_CP017135.1"/>
</dbReference>
<dbReference type="InterPro" id="IPR003459">
    <property type="entry name" value="Borrelia_plasmid_OrfA"/>
</dbReference>
<dbReference type="Proteomes" id="UP001164544">
    <property type="component" value="Plasmid p410-lp23"/>
</dbReference>
<organism evidence="2 3">
    <name type="scientific">Borrelia miyamotoi</name>
    <dbReference type="NCBI Taxonomy" id="47466"/>
    <lineage>
        <taxon>Bacteria</taxon>
        <taxon>Pseudomonadati</taxon>
        <taxon>Spirochaetota</taxon>
        <taxon>Spirochaetia</taxon>
        <taxon>Spirochaetales</taxon>
        <taxon>Borreliaceae</taxon>
        <taxon>Borrelia</taxon>
    </lineage>
</organism>
<evidence type="ECO:0000313" key="2">
    <source>
        <dbReference type="EMBL" id="WAZ91802.1"/>
    </source>
</evidence>
<protein>
    <submittedName>
        <fullName evidence="2">Plasmid maintenance protein</fullName>
    </submittedName>
</protein>
<accession>A0AAQ3AHE6</accession>
<feature type="coiled-coil region" evidence="1">
    <location>
        <begin position="188"/>
        <end position="224"/>
    </location>
</feature>
<dbReference type="EMBL" id="CP114647">
    <property type="protein sequence ID" value="WAZ91802.1"/>
    <property type="molecule type" value="Genomic_DNA"/>
</dbReference>
<sequence length="361" mass="43899">MIDTKKITNKYQHNLIVLISTLAYMNSKFKKYTQSNILYYFNNNLRKNGQKPIKLKTLQSYLYKLEKIFKVTNNYYRHLGENYGTEINYKLIYPKKVCYYKINKHFRDKKEARHQQRANVYHKKTCIKNGNVEKWECIYNNIINNNREKKEIEKLQIEKYAMKCRFKTKNYLSILNSKETKDIKIEKLRALKKEEIKLEKIIKAKQEESKLAAKQKKLNRVLDETKARLEFEGYNGEQLEVRIKEIYEKYKNKPHFIIENNKYNDLRKIIGKLKKIVEHEGKNVKENEENIRNNVFSILFEQLKHRIDIQKLIPILKGYLNKQNKLEYREVFSNHYYYDILELAKEADHLRIREKYEKIVT</sequence>
<geneLocation type="plasmid" evidence="2 3">
    <name>p410-lp23</name>
</geneLocation>
<name>A0AAQ3AHE6_9SPIR</name>
<evidence type="ECO:0000256" key="1">
    <source>
        <dbReference type="SAM" id="Coils"/>
    </source>
</evidence>
<proteinExistence type="predicted"/>
<dbReference type="Pfam" id="PF02414">
    <property type="entry name" value="Borrelia_orfA"/>
    <property type="match status" value="1"/>
</dbReference>
<dbReference type="AlphaFoldDB" id="A0AAQ3AHE6"/>
<gene>
    <name evidence="2" type="ORF">O5398_06660</name>
</gene>
<keyword evidence="2" id="KW-0614">Plasmid</keyword>
<evidence type="ECO:0000313" key="3">
    <source>
        <dbReference type="Proteomes" id="UP001164544"/>
    </source>
</evidence>